<dbReference type="RefSeq" id="WP_015756199.1">
    <property type="nucleotide sequence ID" value="NC_013216.1"/>
</dbReference>
<dbReference type="eggNOG" id="COG5492">
    <property type="taxonomic scope" value="Bacteria"/>
</dbReference>
<proteinExistence type="predicted"/>
<feature type="compositionally biased region" description="Basic and acidic residues" evidence="1">
    <location>
        <begin position="88"/>
        <end position="99"/>
    </location>
</feature>
<evidence type="ECO:0000259" key="2">
    <source>
        <dbReference type="Pfam" id="PF14478"/>
    </source>
</evidence>
<evidence type="ECO:0000313" key="4">
    <source>
        <dbReference type="Proteomes" id="UP000002217"/>
    </source>
</evidence>
<dbReference type="InterPro" id="IPR027954">
    <property type="entry name" value="Transcobalamin-like_C"/>
</dbReference>
<protein>
    <recommendedName>
        <fullName evidence="2">Transcobalamin-like C-terminal domain-containing protein</fullName>
    </recommendedName>
</protein>
<keyword evidence="4" id="KW-1185">Reference proteome</keyword>
<dbReference type="Proteomes" id="UP000002217">
    <property type="component" value="Chromosome"/>
</dbReference>
<sequence>MGILKKKIIYITLTLVILAAILGPSIYANKFSRNQIAAQFKNNTTTQTGESKSLPASDASKAGEQKTEAKQEAELKTGDAMPFQESEATDKDIKTKPVDKNNNSGLSENKDSAGQLNKNAAAPDSSQEISRTVGMAVVGKEGELLYAPGSVTVTSKNIWDTTALGALDATSLPYKVSSGFSGFVEEIAGCRNKGQSGWMYMVNGEVPGVSASQKQVKTGDKVIWWYSKSMDAPMPDWDALLKK</sequence>
<feature type="compositionally biased region" description="Basic and acidic residues" evidence="1">
    <location>
        <begin position="61"/>
        <end position="77"/>
    </location>
</feature>
<evidence type="ECO:0000256" key="1">
    <source>
        <dbReference type="SAM" id="MobiDB-lite"/>
    </source>
</evidence>
<dbReference type="Pfam" id="PF14478">
    <property type="entry name" value="DUF4430"/>
    <property type="match status" value="1"/>
</dbReference>
<feature type="domain" description="Transcobalamin-like C-terminal" evidence="2">
    <location>
        <begin position="160"/>
        <end position="228"/>
    </location>
</feature>
<name>C8W625_DESAS</name>
<evidence type="ECO:0000313" key="3">
    <source>
        <dbReference type="EMBL" id="ACV61480.1"/>
    </source>
</evidence>
<accession>C8W625</accession>
<reference evidence="3 4" key="1">
    <citation type="journal article" date="2009" name="Stand. Genomic Sci.">
        <title>Complete genome sequence of Desulfotomaculum acetoxidans type strain (5575).</title>
        <authorList>
            <person name="Spring S."/>
            <person name="Lapidus A."/>
            <person name="Schroder M."/>
            <person name="Gleim D."/>
            <person name="Sims D."/>
            <person name="Meincke L."/>
            <person name="Glavina Del Rio T."/>
            <person name="Tice H."/>
            <person name="Copeland A."/>
            <person name="Cheng J.F."/>
            <person name="Lucas S."/>
            <person name="Chen F."/>
            <person name="Nolan M."/>
            <person name="Bruce D."/>
            <person name="Goodwin L."/>
            <person name="Pitluck S."/>
            <person name="Ivanova N."/>
            <person name="Mavromatis K."/>
            <person name="Mikhailova N."/>
            <person name="Pati A."/>
            <person name="Chen A."/>
            <person name="Palaniappan K."/>
            <person name="Land M."/>
            <person name="Hauser L."/>
            <person name="Chang Y.J."/>
            <person name="Jeffries C.D."/>
            <person name="Chain P."/>
            <person name="Saunders E."/>
            <person name="Brettin T."/>
            <person name="Detter J.C."/>
            <person name="Goker M."/>
            <person name="Bristow J."/>
            <person name="Eisen J.A."/>
            <person name="Markowitz V."/>
            <person name="Hugenholtz P."/>
            <person name="Kyrpides N.C."/>
            <person name="Klenk H.P."/>
            <person name="Han C."/>
        </authorList>
    </citation>
    <scope>NUCLEOTIDE SEQUENCE [LARGE SCALE GENOMIC DNA]</scope>
    <source>
        <strain evidence="4">ATCC 49208 / DSM 771 / VKM B-1644</strain>
    </source>
</reference>
<dbReference type="Gene3D" id="2.170.130.30">
    <property type="match status" value="1"/>
</dbReference>
<dbReference type="HOGENOM" id="CLU_087947_0_0_9"/>
<dbReference type="KEGG" id="dae:Dtox_0560"/>
<gene>
    <name evidence="3" type="ordered locus">Dtox_0560</name>
</gene>
<feature type="compositionally biased region" description="Polar residues" evidence="1">
    <location>
        <begin position="42"/>
        <end position="51"/>
    </location>
</feature>
<dbReference type="AlphaFoldDB" id="C8W625"/>
<organism evidence="3 4">
    <name type="scientific">Desulfofarcimen acetoxidans (strain ATCC 49208 / DSM 771 / KCTC 5769 / VKM B-1644 / 5575)</name>
    <name type="common">Desulfotomaculum acetoxidans</name>
    <dbReference type="NCBI Taxonomy" id="485916"/>
    <lineage>
        <taxon>Bacteria</taxon>
        <taxon>Bacillati</taxon>
        <taxon>Bacillota</taxon>
        <taxon>Clostridia</taxon>
        <taxon>Eubacteriales</taxon>
        <taxon>Peptococcaceae</taxon>
        <taxon>Desulfofarcimen</taxon>
    </lineage>
</organism>
<dbReference type="EMBL" id="CP001720">
    <property type="protein sequence ID" value="ACV61480.1"/>
    <property type="molecule type" value="Genomic_DNA"/>
</dbReference>
<feature type="region of interest" description="Disordered" evidence="1">
    <location>
        <begin position="42"/>
        <end position="128"/>
    </location>
</feature>
<feature type="compositionally biased region" description="Polar residues" evidence="1">
    <location>
        <begin position="100"/>
        <end position="128"/>
    </location>
</feature>
<dbReference type="STRING" id="485916.Dtox_0560"/>